<evidence type="ECO:0000313" key="5">
    <source>
        <dbReference type="EMBL" id="CAK0771681.1"/>
    </source>
</evidence>
<sequence length="390" mass="42709">MSEAQDWNSAGEHRKENNGHMANGGGQDLRRERSSGAPRRAQKQDRPVPRPQRSGGPAQDMDQLKEAVSSAAPGTGEVQRVIRESTFQPRAAAFTSLIQQCARARAWQKAVDVFHALQETPGLKPNFINYSALISACSASGRWQEAEKTFSDMLAASESDEECSPNTITFSSLITACERGGRVDRALHWYHQMDERGVEADHIIYSSLIASCERNGKLDQAVEIVDSMHSAGLYHSPDLYVKLLEALGRQQQWEKALELFLSMQLAGAEAGKPACMALLSAFEAGRQPRLAMQLLDALGEESSPTQLDRDVMLAALRVCAKAGAWQSALRVWERLQSLLQQPQQSAQSTQLRNAAAQLVLQACKTGKNASKAAELATEFRRLGFLSNSAS</sequence>
<dbReference type="Gene3D" id="1.25.40.10">
    <property type="entry name" value="Tetratricopeptide repeat domain"/>
    <property type="match status" value="2"/>
</dbReference>
<keyword evidence="6" id="KW-1185">Reference proteome</keyword>
<dbReference type="InterPro" id="IPR011990">
    <property type="entry name" value="TPR-like_helical_dom_sf"/>
</dbReference>
<evidence type="ECO:0000256" key="3">
    <source>
        <dbReference type="PROSITE-ProRule" id="PRU00708"/>
    </source>
</evidence>
<comment type="similarity">
    <text evidence="1">Belongs to the PPR family. P subfamily.</text>
</comment>
<evidence type="ECO:0008006" key="7">
    <source>
        <dbReference type="Google" id="ProtNLM"/>
    </source>
</evidence>
<dbReference type="Pfam" id="PF13812">
    <property type="entry name" value="PPR_3"/>
    <property type="match status" value="1"/>
</dbReference>
<dbReference type="Pfam" id="PF13041">
    <property type="entry name" value="PPR_2"/>
    <property type="match status" value="1"/>
</dbReference>
<feature type="repeat" description="PPR" evidence="3">
    <location>
        <begin position="166"/>
        <end position="200"/>
    </location>
</feature>
<dbReference type="InterPro" id="IPR002885">
    <property type="entry name" value="PPR_rpt"/>
</dbReference>
<feature type="repeat" description="PPR" evidence="3">
    <location>
        <begin position="236"/>
        <end position="270"/>
    </location>
</feature>
<feature type="repeat" description="PPR" evidence="3">
    <location>
        <begin position="201"/>
        <end position="235"/>
    </location>
</feature>
<organism evidence="5 6">
    <name type="scientific">Coccomyxa viridis</name>
    <dbReference type="NCBI Taxonomy" id="1274662"/>
    <lineage>
        <taxon>Eukaryota</taxon>
        <taxon>Viridiplantae</taxon>
        <taxon>Chlorophyta</taxon>
        <taxon>core chlorophytes</taxon>
        <taxon>Trebouxiophyceae</taxon>
        <taxon>Trebouxiophyceae incertae sedis</taxon>
        <taxon>Coccomyxaceae</taxon>
        <taxon>Coccomyxa</taxon>
    </lineage>
</organism>
<protein>
    <recommendedName>
        <fullName evidence="7">Pentacotripeptide-repeat region of PRORP domain-containing protein</fullName>
    </recommendedName>
</protein>
<evidence type="ECO:0000256" key="4">
    <source>
        <dbReference type="SAM" id="MobiDB-lite"/>
    </source>
</evidence>
<accession>A0AAV1I3M7</accession>
<reference evidence="5 6" key="1">
    <citation type="submission" date="2023-10" db="EMBL/GenBank/DDBJ databases">
        <authorList>
            <person name="Maclean D."/>
            <person name="Macfadyen A."/>
        </authorList>
    </citation>
    <scope>NUCLEOTIDE SEQUENCE [LARGE SCALE GENOMIC DNA]</scope>
</reference>
<dbReference type="AlphaFoldDB" id="A0AAV1I3M7"/>
<proteinExistence type="inferred from homology"/>
<evidence type="ECO:0000313" key="6">
    <source>
        <dbReference type="Proteomes" id="UP001314263"/>
    </source>
</evidence>
<dbReference type="PROSITE" id="PS51375">
    <property type="entry name" value="PPR"/>
    <property type="match status" value="4"/>
</dbReference>
<evidence type="ECO:0000256" key="2">
    <source>
        <dbReference type="ARBA" id="ARBA00022737"/>
    </source>
</evidence>
<dbReference type="PANTHER" id="PTHR47447">
    <property type="entry name" value="OS03G0856100 PROTEIN"/>
    <property type="match status" value="1"/>
</dbReference>
<dbReference type="Pfam" id="PF01535">
    <property type="entry name" value="PPR"/>
    <property type="match status" value="1"/>
</dbReference>
<dbReference type="PANTHER" id="PTHR47447:SF17">
    <property type="entry name" value="OS12G0638900 PROTEIN"/>
    <property type="match status" value="1"/>
</dbReference>
<keyword evidence="2" id="KW-0677">Repeat</keyword>
<dbReference type="EMBL" id="CAUYUE010000005">
    <property type="protein sequence ID" value="CAK0771681.1"/>
    <property type="molecule type" value="Genomic_DNA"/>
</dbReference>
<feature type="repeat" description="PPR" evidence="3">
    <location>
        <begin position="126"/>
        <end position="156"/>
    </location>
</feature>
<comment type="caution">
    <text evidence="5">The sequence shown here is derived from an EMBL/GenBank/DDBJ whole genome shotgun (WGS) entry which is preliminary data.</text>
</comment>
<dbReference type="NCBIfam" id="TIGR00756">
    <property type="entry name" value="PPR"/>
    <property type="match status" value="4"/>
</dbReference>
<feature type="region of interest" description="Disordered" evidence="4">
    <location>
        <begin position="1"/>
        <end position="77"/>
    </location>
</feature>
<gene>
    <name evidence="5" type="ORF">CVIRNUC_003885</name>
</gene>
<dbReference type="Proteomes" id="UP001314263">
    <property type="component" value="Unassembled WGS sequence"/>
</dbReference>
<dbReference type="SUPFAM" id="SSF48452">
    <property type="entry name" value="TPR-like"/>
    <property type="match status" value="1"/>
</dbReference>
<evidence type="ECO:0000256" key="1">
    <source>
        <dbReference type="ARBA" id="ARBA00007626"/>
    </source>
</evidence>
<name>A0AAV1I3M7_9CHLO</name>